<reference evidence="1" key="1">
    <citation type="journal article" date="2016" name="Sci. Rep.">
        <title>Triclosan Resistome from Metagenome Reveals Diverse Enoyl Acyl Carrier Protein Reductases and Selective Enrichment of Triclosan Resistance Genes.</title>
        <authorList>
            <person name="Khan R."/>
            <person name="Kong H.G."/>
            <person name="Jung Y.H."/>
            <person name="Choi J."/>
            <person name="Baek K.Y."/>
            <person name="Hwang E.C."/>
            <person name="Lee S.W."/>
        </authorList>
    </citation>
    <scope>NUCLEOTIDE SEQUENCE</scope>
</reference>
<evidence type="ECO:0000313" key="1">
    <source>
        <dbReference type="EMBL" id="AOR51116.1"/>
    </source>
</evidence>
<accession>A0A1C9U4Q0</accession>
<dbReference type="EMBL" id="KT982360">
    <property type="protein sequence ID" value="AOR51116.1"/>
    <property type="molecule type" value="Genomic_DNA"/>
</dbReference>
<organism evidence="1">
    <name type="scientific">uncultured bacterium pAW1</name>
    <dbReference type="NCBI Taxonomy" id="1781155"/>
    <lineage>
        <taxon>Bacteria</taxon>
        <taxon>environmental samples</taxon>
    </lineage>
</organism>
<proteinExistence type="predicted"/>
<protein>
    <submittedName>
        <fullName evidence="1">Uncharacterized protein</fullName>
    </submittedName>
</protein>
<sequence>MALICYATTPKAKKNAVAAECGTIWSGKSDVTLRFSDFS</sequence>
<dbReference type="AlphaFoldDB" id="A0A1C9U4Q0"/>
<name>A0A1C9U4Q0_9BACT</name>